<feature type="region of interest" description="Disordered" evidence="13">
    <location>
        <begin position="302"/>
        <end position="372"/>
    </location>
</feature>
<dbReference type="Proteomes" id="UP000245464">
    <property type="component" value="Chromosome 3"/>
</dbReference>
<dbReference type="AlphaFoldDB" id="A0A2W1HR00"/>
<dbReference type="OrthoDB" id="255819at2759"/>
<evidence type="ECO:0000313" key="15">
    <source>
        <dbReference type="Proteomes" id="UP000245464"/>
    </source>
</evidence>
<comment type="similarity">
    <text evidence="2">Belongs to the MIF family.</text>
</comment>
<keyword evidence="4" id="KW-0964">Secreted</keyword>
<dbReference type="GO" id="GO:0004167">
    <property type="term" value="F:dopachrome isomerase activity"/>
    <property type="evidence" value="ECO:0007669"/>
    <property type="project" value="UniProtKB-EC"/>
</dbReference>
<name>A0A2W1HR00_9PLEO</name>
<dbReference type="RefSeq" id="XP_001940523.2">
    <property type="nucleotide sequence ID" value="XM_001940488.2"/>
</dbReference>
<feature type="compositionally biased region" description="Basic residues" evidence="13">
    <location>
        <begin position="361"/>
        <end position="372"/>
    </location>
</feature>
<keyword evidence="5" id="KW-0413">Isomerase</keyword>
<dbReference type="Gene3D" id="3.30.429.10">
    <property type="entry name" value="Macrophage Migration Inhibitory Factor"/>
    <property type="match status" value="1"/>
</dbReference>
<evidence type="ECO:0000256" key="3">
    <source>
        <dbReference type="ARBA" id="ARBA00022514"/>
    </source>
</evidence>
<dbReference type="InterPro" id="IPR014347">
    <property type="entry name" value="Tautomerase/MIF_sf"/>
</dbReference>
<evidence type="ECO:0000256" key="4">
    <source>
        <dbReference type="ARBA" id="ARBA00022525"/>
    </source>
</evidence>
<feature type="compositionally biased region" description="Low complexity" evidence="13">
    <location>
        <begin position="47"/>
        <end position="61"/>
    </location>
</feature>
<evidence type="ECO:0000256" key="8">
    <source>
        <dbReference type="ARBA" id="ARBA00038932"/>
    </source>
</evidence>
<evidence type="ECO:0000256" key="9">
    <source>
        <dbReference type="ARBA" id="ARBA00039086"/>
    </source>
</evidence>
<accession>A0A2W1HR00</accession>
<dbReference type="EC" id="5.3.2.1" evidence="9"/>
<comment type="caution">
    <text evidence="14">The sequence shown here is derived from an EMBL/GenBank/DDBJ whole genome shotgun (WGS) entry which is preliminary data.</text>
</comment>
<evidence type="ECO:0000313" key="14">
    <source>
        <dbReference type="EMBL" id="KAF7572614.1"/>
    </source>
</evidence>
<evidence type="ECO:0000256" key="12">
    <source>
        <dbReference type="ARBA" id="ARBA00042730"/>
    </source>
</evidence>
<dbReference type="EC" id="5.3.3.12" evidence="8"/>
<dbReference type="Pfam" id="PF01187">
    <property type="entry name" value="MIF"/>
    <property type="match status" value="1"/>
</dbReference>
<evidence type="ECO:0000256" key="10">
    <source>
        <dbReference type="ARBA" id="ARBA00041631"/>
    </source>
</evidence>
<evidence type="ECO:0000256" key="2">
    <source>
        <dbReference type="ARBA" id="ARBA00005851"/>
    </source>
</evidence>
<dbReference type="EMBL" id="NQIK02000003">
    <property type="protein sequence ID" value="KAF7572614.1"/>
    <property type="molecule type" value="Genomic_DNA"/>
</dbReference>
<evidence type="ECO:0000256" key="6">
    <source>
        <dbReference type="ARBA" id="ARBA00036735"/>
    </source>
</evidence>
<dbReference type="PANTHER" id="PTHR11954:SF6">
    <property type="entry name" value="MACROPHAGE MIGRATION INHIBITORY FACTOR"/>
    <property type="match status" value="1"/>
</dbReference>
<proteinExistence type="inferred from homology"/>
<evidence type="ECO:0000256" key="13">
    <source>
        <dbReference type="SAM" id="MobiDB-lite"/>
    </source>
</evidence>
<comment type="catalytic activity">
    <reaction evidence="7">
        <text>L-dopachrome = 5,6-dihydroxyindole-2-carboxylate</text>
        <dbReference type="Rhea" id="RHEA:13041"/>
        <dbReference type="ChEBI" id="CHEBI:16875"/>
        <dbReference type="ChEBI" id="CHEBI:57509"/>
        <dbReference type="EC" id="5.3.3.12"/>
    </reaction>
</comment>
<keyword evidence="3" id="KW-0202">Cytokine</keyword>
<reference evidence="14" key="1">
    <citation type="journal article" date="2018" name="BMC Genomics">
        <title>Comparative genomics of the wheat fungal pathogen Pyrenophora tritici-repentis reveals chromosomal variations and genome plasticity.</title>
        <authorList>
            <person name="Moolhuijzen P."/>
            <person name="See P.T."/>
            <person name="Hane J.K."/>
            <person name="Shi G."/>
            <person name="Liu Z."/>
            <person name="Oliver R.P."/>
            <person name="Moffat C.S."/>
        </authorList>
    </citation>
    <scope>NUCLEOTIDE SEQUENCE [LARGE SCALE GENOMIC DNA]</scope>
    <source>
        <strain evidence="14">M4</strain>
    </source>
</reference>
<evidence type="ECO:0000256" key="5">
    <source>
        <dbReference type="ARBA" id="ARBA00023235"/>
    </source>
</evidence>
<comment type="subcellular location">
    <subcellularLocation>
        <location evidence="1">Secreted</location>
    </subcellularLocation>
</comment>
<sequence>MPHSANHSTSTAAKMSRPSSTSTSSNAFPKQAGSALLSPEKVGEQLSPSPSQFSFASSPHSIQEAEAERNRPYNTAGHGLRPMTSTSRARAQFYEDQFSYKDGIVSSARERVTKDAPIVAELRTNVIINDEYTLVTDLSHHLSMRYQRPETSIMITVNHSACLLLGGSFEPTYILTINALPVQVQPTTNKRNASLIQTFMAESIGVSPDRGIIKFIPIPEESLAMNGMTILGDIERMERQTGEDSNHIKRAVTKSSRKSVVAKAKSSMQLSRGLSKADPVPRAVVAAEPIHDGPLDSGVAVNEQGMNEKPSDVKLTNKKSEPMLSLMGKKNASRPQSRATTAAHPPPPPIPASRPTTPAISKRKSFMSVFRR</sequence>
<dbReference type="SUPFAM" id="SSF55331">
    <property type="entry name" value="Tautomerase/MIF"/>
    <property type="match status" value="1"/>
</dbReference>
<dbReference type="PANTHER" id="PTHR11954">
    <property type="entry name" value="D-DOPACHROME DECARBOXYLASE"/>
    <property type="match status" value="1"/>
</dbReference>
<protein>
    <recommendedName>
        <fullName evidence="12">L-dopachrome isomerase</fullName>
        <ecNumber evidence="9">5.3.2.1</ecNumber>
        <ecNumber evidence="8">5.3.3.12</ecNumber>
    </recommendedName>
    <alternativeName>
        <fullName evidence="10">L-dopachrome tautomerase</fullName>
    </alternativeName>
    <alternativeName>
        <fullName evidence="11">Phenylpyruvate tautomerase</fullName>
    </alternativeName>
</protein>
<evidence type="ECO:0000256" key="7">
    <source>
        <dbReference type="ARBA" id="ARBA00036823"/>
    </source>
</evidence>
<dbReference type="GO" id="GO:0050178">
    <property type="term" value="F:phenylpyruvate tautomerase activity"/>
    <property type="evidence" value="ECO:0007669"/>
    <property type="project" value="UniProtKB-EC"/>
</dbReference>
<evidence type="ECO:0000256" key="1">
    <source>
        <dbReference type="ARBA" id="ARBA00004613"/>
    </source>
</evidence>
<dbReference type="GeneID" id="6348492"/>
<feature type="region of interest" description="Disordered" evidence="13">
    <location>
        <begin position="1"/>
        <end position="85"/>
    </location>
</feature>
<evidence type="ECO:0000256" key="11">
    <source>
        <dbReference type="ARBA" id="ARBA00041912"/>
    </source>
</evidence>
<dbReference type="KEGG" id="ptrr:6348492"/>
<gene>
    <name evidence="14" type="ORF">PtrM4_075190</name>
</gene>
<organism evidence="14 15">
    <name type="scientific">Pyrenophora tritici-repentis</name>
    <dbReference type="NCBI Taxonomy" id="45151"/>
    <lineage>
        <taxon>Eukaryota</taxon>
        <taxon>Fungi</taxon>
        <taxon>Dikarya</taxon>
        <taxon>Ascomycota</taxon>
        <taxon>Pezizomycotina</taxon>
        <taxon>Dothideomycetes</taxon>
        <taxon>Pleosporomycetidae</taxon>
        <taxon>Pleosporales</taxon>
        <taxon>Pleosporineae</taxon>
        <taxon>Pleosporaceae</taxon>
        <taxon>Pyrenophora</taxon>
    </lineage>
</organism>
<feature type="compositionally biased region" description="Polar residues" evidence="13">
    <location>
        <begin position="1"/>
        <end position="13"/>
    </location>
</feature>
<comment type="catalytic activity">
    <reaction evidence="6">
        <text>3-phenylpyruvate = enol-phenylpyruvate</text>
        <dbReference type="Rhea" id="RHEA:17097"/>
        <dbReference type="ChEBI" id="CHEBI:16815"/>
        <dbReference type="ChEBI" id="CHEBI:18005"/>
        <dbReference type="EC" id="5.3.2.1"/>
    </reaction>
</comment>
<dbReference type="InterPro" id="IPR001398">
    <property type="entry name" value="Macrophage_inhib_fac"/>
</dbReference>
<dbReference type="GO" id="GO:0005576">
    <property type="term" value="C:extracellular region"/>
    <property type="evidence" value="ECO:0007669"/>
    <property type="project" value="UniProtKB-SubCell"/>
</dbReference>